<keyword evidence="3" id="KW-0560">Oxidoreductase</keyword>
<gene>
    <name evidence="5" type="ORF">FXB38_31185</name>
</gene>
<keyword evidence="2" id="KW-0274">FAD</keyword>
<dbReference type="OrthoDB" id="9793944at2"/>
<name>A0A5S4W7B0_9BRAD</name>
<dbReference type="PANTHER" id="PTHR42659:SF2">
    <property type="entry name" value="XANTHINE DEHYDROGENASE SUBUNIT C-RELATED"/>
    <property type="match status" value="1"/>
</dbReference>
<evidence type="ECO:0000313" key="5">
    <source>
        <dbReference type="EMBL" id="TYL76593.1"/>
    </source>
</evidence>
<sequence length="265" mass="27317">MKPFAYHQPGQIPDAAKLLTSIEDSKLVAGGMTLIPTIKQRLASPVALVDLSKLGSLKGITDDGATITIGAMTPHAVVAASRLVQTKIPGLAALASMIGDPAVRNRGTIGGSVANNDPAADYPAGVLGLGATIVSSTRDIAADKFFLGLFETALEVGEIITAIRFPVPLKAGYSKFKAPASRYALVGVFVAKFADGVRVAVTGAGPGVFRVPPMEVALSENFDPSAIAAIKIDNDGLTSDIHAEADYRAHLVTVMAKRAVDAALS</sequence>
<organism evidence="5 6">
    <name type="scientific">Bradyrhizobium cytisi</name>
    <dbReference type="NCBI Taxonomy" id="515489"/>
    <lineage>
        <taxon>Bacteria</taxon>
        <taxon>Pseudomonadati</taxon>
        <taxon>Pseudomonadota</taxon>
        <taxon>Alphaproteobacteria</taxon>
        <taxon>Hyphomicrobiales</taxon>
        <taxon>Nitrobacteraceae</taxon>
        <taxon>Bradyrhizobium</taxon>
    </lineage>
</organism>
<dbReference type="AlphaFoldDB" id="A0A5S4W7B0"/>
<evidence type="ECO:0000256" key="1">
    <source>
        <dbReference type="ARBA" id="ARBA00022630"/>
    </source>
</evidence>
<dbReference type="Gene3D" id="3.30.43.10">
    <property type="entry name" value="Uridine Diphospho-n-acetylenolpyruvylglucosamine Reductase, domain 2"/>
    <property type="match status" value="1"/>
</dbReference>
<reference evidence="5 6" key="1">
    <citation type="submission" date="2019-08" db="EMBL/GenBank/DDBJ databases">
        <title>Bradyrhizobium hipponensis sp. nov., a rhizobium isolated from a Lupinus angustifolius root nodule in Tunisia.</title>
        <authorList>
            <person name="Off K."/>
            <person name="Rejili M."/>
            <person name="Mars M."/>
            <person name="Brachmann A."/>
            <person name="Marin M."/>
        </authorList>
    </citation>
    <scope>NUCLEOTIDE SEQUENCE [LARGE SCALE GENOMIC DNA]</scope>
    <source>
        <strain evidence="5 6">CTAW11</strain>
    </source>
</reference>
<dbReference type="InterPro" id="IPR016169">
    <property type="entry name" value="FAD-bd_PCMH_sub2"/>
</dbReference>
<dbReference type="InterPro" id="IPR036683">
    <property type="entry name" value="CO_DH_flav_C_dom_sf"/>
</dbReference>
<dbReference type="InterPro" id="IPR036318">
    <property type="entry name" value="FAD-bd_PCMH-like_sf"/>
</dbReference>
<keyword evidence="6" id="KW-1185">Reference proteome</keyword>
<dbReference type="SUPFAM" id="SSF56176">
    <property type="entry name" value="FAD-binding/transporter-associated domain-like"/>
    <property type="match status" value="1"/>
</dbReference>
<evidence type="ECO:0000256" key="3">
    <source>
        <dbReference type="ARBA" id="ARBA00023002"/>
    </source>
</evidence>
<dbReference type="EMBL" id="VSSR01000060">
    <property type="protein sequence ID" value="TYL76593.1"/>
    <property type="molecule type" value="Genomic_DNA"/>
</dbReference>
<evidence type="ECO:0000313" key="6">
    <source>
        <dbReference type="Proteomes" id="UP000324853"/>
    </source>
</evidence>
<dbReference type="Proteomes" id="UP000324853">
    <property type="component" value="Unassembled WGS sequence"/>
</dbReference>
<evidence type="ECO:0000259" key="4">
    <source>
        <dbReference type="PROSITE" id="PS51387"/>
    </source>
</evidence>
<comment type="caution">
    <text evidence="5">The sequence shown here is derived from an EMBL/GenBank/DDBJ whole genome shotgun (WGS) entry which is preliminary data.</text>
</comment>
<accession>A0A5S4W7B0</accession>
<dbReference type="PANTHER" id="PTHR42659">
    <property type="entry name" value="XANTHINE DEHYDROGENASE SUBUNIT C-RELATED"/>
    <property type="match status" value="1"/>
</dbReference>
<dbReference type="Gene3D" id="3.30.390.50">
    <property type="entry name" value="CO dehydrogenase flavoprotein, C-terminal domain"/>
    <property type="match status" value="1"/>
</dbReference>
<dbReference type="InterPro" id="IPR005107">
    <property type="entry name" value="CO_DH_flav_C"/>
</dbReference>
<keyword evidence="1" id="KW-0285">Flavoprotein</keyword>
<dbReference type="Pfam" id="PF00941">
    <property type="entry name" value="FAD_binding_5"/>
    <property type="match status" value="1"/>
</dbReference>
<dbReference type="PROSITE" id="PS51387">
    <property type="entry name" value="FAD_PCMH"/>
    <property type="match status" value="1"/>
</dbReference>
<protein>
    <submittedName>
        <fullName evidence="5">Xanthine dehydrogenase family protein subunit M</fullName>
    </submittedName>
</protein>
<feature type="domain" description="FAD-binding PCMH-type" evidence="4">
    <location>
        <begin position="1"/>
        <end position="170"/>
    </location>
</feature>
<dbReference type="InterPro" id="IPR002346">
    <property type="entry name" value="Mopterin_DH_FAD-bd"/>
</dbReference>
<dbReference type="GO" id="GO:0016491">
    <property type="term" value="F:oxidoreductase activity"/>
    <property type="evidence" value="ECO:0007669"/>
    <property type="project" value="UniProtKB-KW"/>
</dbReference>
<evidence type="ECO:0000256" key="2">
    <source>
        <dbReference type="ARBA" id="ARBA00022827"/>
    </source>
</evidence>
<dbReference type="Gene3D" id="3.30.465.10">
    <property type="match status" value="1"/>
</dbReference>
<dbReference type="RefSeq" id="WP_148754814.1">
    <property type="nucleotide sequence ID" value="NZ_VSSR01000060.1"/>
</dbReference>
<dbReference type="GO" id="GO:0071949">
    <property type="term" value="F:FAD binding"/>
    <property type="evidence" value="ECO:0007669"/>
    <property type="project" value="InterPro"/>
</dbReference>
<dbReference type="InterPro" id="IPR051312">
    <property type="entry name" value="Diverse_Substr_Oxidored"/>
</dbReference>
<dbReference type="SMART" id="SM01092">
    <property type="entry name" value="CO_deh_flav_C"/>
    <property type="match status" value="1"/>
</dbReference>
<dbReference type="InterPro" id="IPR016166">
    <property type="entry name" value="FAD-bd_PCMH"/>
</dbReference>
<dbReference type="InterPro" id="IPR016167">
    <property type="entry name" value="FAD-bd_PCMH_sub1"/>
</dbReference>
<proteinExistence type="predicted"/>
<dbReference type="SUPFAM" id="SSF55447">
    <property type="entry name" value="CO dehydrogenase flavoprotein C-terminal domain-like"/>
    <property type="match status" value="1"/>
</dbReference>